<evidence type="ECO:0000313" key="2">
    <source>
        <dbReference type="Proteomes" id="UP001157418"/>
    </source>
</evidence>
<dbReference type="PANTHER" id="PTHR47481">
    <property type="match status" value="1"/>
</dbReference>
<dbReference type="AlphaFoldDB" id="A0AAU9NJM2"/>
<gene>
    <name evidence="1" type="ORF">LVIROSA_LOCUS24308</name>
</gene>
<dbReference type="PANTHER" id="PTHR47481:SF41">
    <property type="entry name" value="COPIA-LIKE POLYPROTEIN_RETROTRANSPOSON"/>
    <property type="match status" value="1"/>
</dbReference>
<accession>A0AAU9NJM2</accession>
<protein>
    <submittedName>
        <fullName evidence="1">Uncharacterized protein</fullName>
    </submittedName>
</protein>
<sequence>MPGENFFKLTAAVSGSRAISQETPKPIDNKDEAWVNLDDLVKIWIYGTITQSLLNMILKSDQELQTLTLGDLTISQYCERMKAISNFLNNIRSPVLEPTFVAYLINGLSPKYDNITTVLCHQDPLPYFLKCRSILSLEERTLNRNRTTQPLHMDHASSPIALLSEALLLPNHVLQPTTTLEVVGPLNLIVVAHKPKTSAAIMLSPFNHN</sequence>
<evidence type="ECO:0000313" key="1">
    <source>
        <dbReference type="EMBL" id="CAH1438026.1"/>
    </source>
</evidence>
<name>A0AAU9NJM2_9ASTR</name>
<dbReference type="EMBL" id="CAKMRJ010004445">
    <property type="protein sequence ID" value="CAH1438026.1"/>
    <property type="molecule type" value="Genomic_DNA"/>
</dbReference>
<reference evidence="1 2" key="1">
    <citation type="submission" date="2022-01" db="EMBL/GenBank/DDBJ databases">
        <authorList>
            <person name="Xiong W."/>
            <person name="Schranz E."/>
        </authorList>
    </citation>
    <scope>NUCLEOTIDE SEQUENCE [LARGE SCALE GENOMIC DNA]</scope>
</reference>
<keyword evidence="2" id="KW-1185">Reference proteome</keyword>
<comment type="caution">
    <text evidence="1">The sequence shown here is derived from an EMBL/GenBank/DDBJ whole genome shotgun (WGS) entry which is preliminary data.</text>
</comment>
<organism evidence="1 2">
    <name type="scientific">Lactuca virosa</name>
    <dbReference type="NCBI Taxonomy" id="75947"/>
    <lineage>
        <taxon>Eukaryota</taxon>
        <taxon>Viridiplantae</taxon>
        <taxon>Streptophyta</taxon>
        <taxon>Embryophyta</taxon>
        <taxon>Tracheophyta</taxon>
        <taxon>Spermatophyta</taxon>
        <taxon>Magnoliopsida</taxon>
        <taxon>eudicotyledons</taxon>
        <taxon>Gunneridae</taxon>
        <taxon>Pentapetalae</taxon>
        <taxon>asterids</taxon>
        <taxon>campanulids</taxon>
        <taxon>Asterales</taxon>
        <taxon>Asteraceae</taxon>
        <taxon>Cichorioideae</taxon>
        <taxon>Cichorieae</taxon>
        <taxon>Lactucinae</taxon>
        <taxon>Lactuca</taxon>
    </lineage>
</organism>
<proteinExistence type="predicted"/>
<dbReference type="Proteomes" id="UP001157418">
    <property type="component" value="Unassembled WGS sequence"/>
</dbReference>